<dbReference type="WBParaSite" id="Hba_15125">
    <property type="protein sequence ID" value="Hba_15125"/>
    <property type="gene ID" value="Hba_15125"/>
</dbReference>
<feature type="region of interest" description="Disordered" evidence="1">
    <location>
        <begin position="1"/>
        <end position="25"/>
    </location>
</feature>
<name>A0A1I7XCP2_HETBA</name>
<proteinExistence type="predicted"/>
<reference evidence="3" key="1">
    <citation type="submission" date="2016-11" db="UniProtKB">
        <authorList>
            <consortium name="WormBaseParasite"/>
        </authorList>
    </citation>
    <scope>IDENTIFICATION</scope>
</reference>
<sequence length="79" mass="8753">MGKVAQDQFRPDTTGRSPYLSPSSCQTRPLDSCATIVLQNSCLSAKVRNRLKWGFRLFVEQTADDKANPQLPLLLDGLS</sequence>
<protein>
    <submittedName>
        <fullName evidence="3">Uncharacterized protein</fullName>
    </submittedName>
</protein>
<dbReference type="Proteomes" id="UP000095283">
    <property type="component" value="Unplaced"/>
</dbReference>
<keyword evidence="2" id="KW-1185">Reference proteome</keyword>
<evidence type="ECO:0000256" key="1">
    <source>
        <dbReference type="SAM" id="MobiDB-lite"/>
    </source>
</evidence>
<evidence type="ECO:0000313" key="2">
    <source>
        <dbReference type="Proteomes" id="UP000095283"/>
    </source>
</evidence>
<evidence type="ECO:0000313" key="3">
    <source>
        <dbReference type="WBParaSite" id="Hba_15125"/>
    </source>
</evidence>
<dbReference type="AlphaFoldDB" id="A0A1I7XCP2"/>
<feature type="compositionally biased region" description="Polar residues" evidence="1">
    <location>
        <begin position="14"/>
        <end position="25"/>
    </location>
</feature>
<accession>A0A1I7XCP2</accession>
<organism evidence="2 3">
    <name type="scientific">Heterorhabditis bacteriophora</name>
    <name type="common">Entomopathogenic nematode worm</name>
    <dbReference type="NCBI Taxonomy" id="37862"/>
    <lineage>
        <taxon>Eukaryota</taxon>
        <taxon>Metazoa</taxon>
        <taxon>Ecdysozoa</taxon>
        <taxon>Nematoda</taxon>
        <taxon>Chromadorea</taxon>
        <taxon>Rhabditida</taxon>
        <taxon>Rhabditina</taxon>
        <taxon>Rhabditomorpha</taxon>
        <taxon>Strongyloidea</taxon>
        <taxon>Heterorhabditidae</taxon>
        <taxon>Heterorhabditis</taxon>
    </lineage>
</organism>